<comment type="caution">
    <text evidence="6">The sequence shown here is derived from an EMBL/GenBank/DDBJ whole genome shotgun (WGS) entry which is preliminary data.</text>
</comment>
<dbReference type="Gene3D" id="1.20.58.60">
    <property type="match status" value="1"/>
</dbReference>
<dbReference type="GO" id="GO:0051018">
    <property type="term" value="F:protein kinase A binding"/>
    <property type="evidence" value="ECO:0007669"/>
    <property type="project" value="TreeGrafter"/>
</dbReference>
<dbReference type="AlphaFoldDB" id="A0A401P6M8"/>
<dbReference type="STRING" id="75743.A0A401P6M8"/>
<feature type="compositionally biased region" description="Low complexity" evidence="5">
    <location>
        <begin position="358"/>
        <end position="377"/>
    </location>
</feature>
<dbReference type="PANTHER" id="PTHR14514:SF2">
    <property type="entry name" value="A-KINASE ANCHOR PROTEIN 6"/>
    <property type="match status" value="1"/>
</dbReference>
<keyword evidence="7" id="KW-1185">Reference proteome</keyword>
<keyword evidence="2" id="KW-0597">Phosphoprotein</keyword>
<dbReference type="Proteomes" id="UP000288216">
    <property type="component" value="Unassembled WGS sequence"/>
</dbReference>
<evidence type="ECO:0000256" key="2">
    <source>
        <dbReference type="ARBA" id="ARBA00022553"/>
    </source>
</evidence>
<dbReference type="GO" id="GO:0048471">
    <property type="term" value="C:perinuclear region of cytoplasm"/>
    <property type="evidence" value="ECO:0007669"/>
    <property type="project" value="TreeGrafter"/>
</dbReference>
<accession>A0A401P6M8</accession>
<keyword evidence="4" id="KW-0472">Membrane</keyword>
<evidence type="ECO:0000256" key="3">
    <source>
        <dbReference type="ARBA" id="ARBA00022737"/>
    </source>
</evidence>
<dbReference type="GO" id="GO:0016529">
    <property type="term" value="C:sarcoplasmic reticulum"/>
    <property type="evidence" value="ECO:0007669"/>
    <property type="project" value="TreeGrafter"/>
</dbReference>
<keyword evidence="3" id="KW-0677">Repeat</keyword>
<comment type="subcellular location">
    <subcellularLocation>
        <location evidence="1">Endomembrane system</location>
    </subcellularLocation>
</comment>
<feature type="compositionally biased region" description="Polar residues" evidence="5">
    <location>
        <begin position="243"/>
        <end position="257"/>
    </location>
</feature>
<evidence type="ECO:0000256" key="1">
    <source>
        <dbReference type="ARBA" id="ARBA00004308"/>
    </source>
</evidence>
<dbReference type="OrthoDB" id="10041151at2759"/>
<evidence type="ECO:0000256" key="4">
    <source>
        <dbReference type="ARBA" id="ARBA00023136"/>
    </source>
</evidence>
<feature type="region of interest" description="Disordered" evidence="5">
    <location>
        <begin position="219"/>
        <end position="282"/>
    </location>
</feature>
<organism evidence="6 7">
    <name type="scientific">Scyliorhinus torazame</name>
    <name type="common">Cloudy catshark</name>
    <name type="synonym">Catulus torazame</name>
    <dbReference type="NCBI Taxonomy" id="75743"/>
    <lineage>
        <taxon>Eukaryota</taxon>
        <taxon>Metazoa</taxon>
        <taxon>Chordata</taxon>
        <taxon>Craniata</taxon>
        <taxon>Vertebrata</taxon>
        <taxon>Chondrichthyes</taxon>
        <taxon>Elasmobranchii</taxon>
        <taxon>Galeomorphii</taxon>
        <taxon>Galeoidea</taxon>
        <taxon>Carcharhiniformes</taxon>
        <taxon>Scyliorhinidae</taxon>
        <taxon>Scyliorhinus</taxon>
    </lineage>
</organism>
<gene>
    <name evidence="6" type="ORF">scyTo_0005357</name>
</gene>
<dbReference type="PANTHER" id="PTHR14514">
    <property type="entry name" value="PKA ANCHORING PROTEIN"/>
    <property type="match status" value="1"/>
</dbReference>
<evidence type="ECO:0000313" key="6">
    <source>
        <dbReference type="EMBL" id="GCB68753.1"/>
    </source>
</evidence>
<evidence type="ECO:0000313" key="7">
    <source>
        <dbReference type="Proteomes" id="UP000288216"/>
    </source>
</evidence>
<sequence>MEFVAGVIDSGIKEWYFVYSLHYYQYTKAKILLVISCIDICEDISDHVELIHALLETEISLKLLSYSVNILVDIHTVQLLWHQLRVSVLVLRERILQGLQDSNGNYTRQTDILQAFSEDRKETCLDSLTEVDDAGQLTIKCSQDYFSLDCGITAFELSDYSPSEDVPCGSEATMTSSSATRAKPKAFGHWNSADLEKSFPELVRSMGLLTVANDHSTSRHEEIETIDENQLSLTDHHMDKKGTTNSKLSPKSTNHPTLPQPRPAEYTQTQKGITKRSKPKAFSHTNIDDLEPKRHVQEAEILALKLENLTKMLSPSPTGEALQNIEDWELSEANSVTEADPLFHNGRKNKKYLPTTGTISPASSSDIASSLDDSITSGPLSNIQSDDESSIAETDVKHNIMPQFPHHWLTQTPKNALDSDPPKSTLVQQLQQDIQRKQNNSDVWEKIEGFVNKLDELIRWLFEAMETTENWTPPKADTSSLKLYLETHLSFKLNVDSHCALKDAVVEEGQQLMELIEWHKSVTFNLLVTHISKFA</sequence>
<proteinExistence type="predicted"/>
<reference evidence="6 7" key="1">
    <citation type="journal article" date="2018" name="Nat. Ecol. Evol.">
        <title>Shark genomes provide insights into elasmobranch evolution and the origin of vertebrates.</title>
        <authorList>
            <person name="Hara Y"/>
            <person name="Yamaguchi K"/>
            <person name="Onimaru K"/>
            <person name="Kadota M"/>
            <person name="Koyanagi M"/>
            <person name="Keeley SD"/>
            <person name="Tatsumi K"/>
            <person name="Tanaka K"/>
            <person name="Motone F"/>
            <person name="Kageyama Y"/>
            <person name="Nozu R"/>
            <person name="Adachi N"/>
            <person name="Nishimura O"/>
            <person name="Nakagawa R"/>
            <person name="Tanegashima C"/>
            <person name="Kiyatake I"/>
            <person name="Matsumoto R"/>
            <person name="Murakumo K"/>
            <person name="Nishida K"/>
            <person name="Terakita A"/>
            <person name="Kuratani S"/>
            <person name="Sato K"/>
            <person name="Hyodo S Kuraku.S."/>
        </authorList>
    </citation>
    <scope>NUCLEOTIDE SEQUENCE [LARGE SCALE GENOMIC DNA]</scope>
</reference>
<dbReference type="GO" id="GO:0044325">
    <property type="term" value="F:transmembrane transporter binding"/>
    <property type="evidence" value="ECO:0007669"/>
    <property type="project" value="TreeGrafter"/>
</dbReference>
<dbReference type="SUPFAM" id="SSF46966">
    <property type="entry name" value="Spectrin repeat"/>
    <property type="match status" value="1"/>
</dbReference>
<name>A0A401P6M8_SCYTO</name>
<protein>
    <submittedName>
        <fullName evidence="6">Uncharacterized protein</fullName>
    </submittedName>
</protein>
<dbReference type="EMBL" id="BFAA01001657">
    <property type="protein sequence ID" value="GCB68753.1"/>
    <property type="molecule type" value="Genomic_DNA"/>
</dbReference>
<feature type="region of interest" description="Disordered" evidence="5">
    <location>
        <begin position="341"/>
        <end position="390"/>
    </location>
</feature>
<evidence type="ECO:0000256" key="5">
    <source>
        <dbReference type="SAM" id="MobiDB-lite"/>
    </source>
</evidence>